<reference evidence="2" key="2">
    <citation type="journal article" date="2017" name="Nat. Plants">
        <title>The Aegilops tauschii genome reveals multiple impacts of transposons.</title>
        <authorList>
            <person name="Zhao G."/>
            <person name="Zou C."/>
            <person name="Li K."/>
            <person name="Wang K."/>
            <person name="Li T."/>
            <person name="Gao L."/>
            <person name="Zhang X."/>
            <person name="Wang H."/>
            <person name="Yang Z."/>
            <person name="Liu X."/>
            <person name="Jiang W."/>
            <person name="Mao L."/>
            <person name="Kong X."/>
            <person name="Jiao Y."/>
            <person name="Jia J."/>
        </authorList>
    </citation>
    <scope>NUCLEOTIDE SEQUENCE [LARGE SCALE GENOMIC DNA]</scope>
    <source>
        <strain evidence="2">cv. AL8/78</strain>
    </source>
</reference>
<proteinExistence type="predicted"/>
<dbReference type="EnsemblPlants" id="AET3Gv20887200.11">
    <property type="protein sequence ID" value="AET3Gv20887200.11"/>
    <property type="gene ID" value="AET3Gv20887200"/>
</dbReference>
<keyword evidence="2" id="KW-1185">Reference proteome</keyword>
<protein>
    <submittedName>
        <fullName evidence="1">Uncharacterized protein</fullName>
    </submittedName>
</protein>
<reference evidence="2" key="1">
    <citation type="journal article" date="2014" name="Science">
        <title>Ancient hybridizations among the ancestral genomes of bread wheat.</title>
        <authorList>
            <consortium name="International Wheat Genome Sequencing Consortium,"/>
            <person name="Marcussen T."/>
            <person name="Sandve S.R."/>
            <person name="Heier L."/>
            <person name="Spannagl M."/>
            <person name="Pfeifer M."/>
            <person name="Jakobsen K.S."/>
            <person name="Wulff B.B."/>
            <person name="Steuernagel B."/>
            <person name="Mayer K.F."/>
            <person name="Olsen O.A."/>
        </authorList>
    </citation>
    <scope>NUCLEOTIDE SEQUENCE [LARGE SCALE GENOMIC DNA]</scope>
    <source>
        <strain evidence="2">cv. AL8/78</strain>
    </source>
</reference>
<dbReference type="Gramene" id="AET3Gv20887200.3">
    <property type="protein sequence ID" value="AET3Gv20887200.3"/>
    <property type="gene ID" value="AET3Gv20887200"/>
</dbReference>
<organism evidence="1 2">
    <name type="scientific">Aegilops tauschii subsp. strangulata</name>
    <name type="common">Goatgrass</name>
    <dbReference type="NCBI Taxonomy" id="200361"/>
    <lineage>
        <taxon>Eukaryota</taxon>
        <taxon>Viridiplantae</taxon>
        <taxon>Streptophyta</taxon>
        <taxon>Embryophyta</taxon>
        <taxon>Tracheophyta</taxon>
        <taxon>Spermatophyta</taxon>
        <taxon>Magnoliopsida</taxon>
        <taxon>Liliopsida</taxon>
        <taxon>Poales</taxon>
        <taxon>Poaceae</taxon>
        <taxon>BOP clade</taxon>
        <taxon>Pooideae</taxon>
        <taxon>Triticodae</taxon>
        <taxon>Triticeae</taxon>
        <taxon>Triticinae</taxon>
        <taxon>Aegilops</taxon>
    </lineage>
</organism>
<dbReference type="AlphaFoldDB" id="A0A453G5G1"/>
<name>A0A453G5G1_AEGTS</name>
<reference evidence="1" key="5">
    <citation type="journal article" date="2021" name="G3 (Bethesda)">
        <title>Aegilops tauschii genome assembly Aet v5.0 features greater sequence contiguity and improved annotation.</title>
        <authorList>
            <person name="Wang L."/>
            <person name="Zhu T."/>
            <person name="Rodriguez J.C."/>
            <person name="Deal K.R."/>
            <person name="Dubcovsky J."/>
            <person name="McGuire P.E."/>
            <person name="Lux T."/>
            <person name="Spannagl M."/>
            <person name="Mayer K.F.X."/>
            <person name="Baldrich P."/>
            <person name="Meyers B.C."/>
            <person name="Huo N."/>
            <person name="Gu Y.Q."/>
            <person name="Zhou H."/>
            <person name="Devos K.M."/>
            <person name="Bennetzen J.L."/>
            <person name="Unver T."/>
            <person name="Budak H."/>
            <person name="Gulick P.J."/>
            <person name="Galiba G."/>
            <person name="Kalapos B."/>
            <person name="Nelson D.R."/>
            <person name="Li P."/>
            <person name="You F.M."/>
            <person name="Luo M.C."/>
            <person name="Dvorak J."/>
        </authorList>
    </citation>
    <scope>NUCLEOTIDE SEQUENCE [LARGE SCALE GENOMIC DNA]</scope>
    <source>
        <strain evidence="1">cv. AL8/78</strain>
    </source>
</reference>
<dbReference type="EnsemblPlants" id="AET3Gv20887200.3">
    <property type="protein sequence ID" value="AET3Gv20887200.3"/>
    <property type="gene ID" value="AET3Gv20887200"/>
</dbReference>
<evidence type="ECO:0000313" key="1">
    <source>
        <dbReference type="EnsemblPlants" id="AET3Gv20887200.3"/>
    </source>
</evidence>
<reference evidence="1" key="4">
    <citation type="submission" date="2019-03" db="UniProtKB">
        <authorList>
            <consortium name="EnsemblPlants"/>
        </authorList>
    </citation>
    <scope>IDENTIFICATION</scope>
</reference>
<sequence length="112" mass="12442">MAGTCRARFSRYASKLSQCAWVNVFGLLDRRVQIAMLKPILEKYWPSLYCGDTSTCFGGRGPFWAHEVGTAMLVQLTGEIVILLLLIEGEEAALVTIAHLLKGFILFPLCMC</sequence>
<reference evidence="1" key="3">
    <citation type="journal article" date="2017" name="Nature">
        <title>Genome sequence of the progenitor of the wheat D genome Aegilops tauschii.</title>
        <authorList>
            <person name="Luo M.C."/>
            <person name="Gu Y.Q."/>
            <person name="Puiu D."/>
            <person name="Wang H."/>
            <person name="Twardziok S.O."/>
            <person name="Deal K.R."/>
            <person name="Huo N."/>
            <person name="Zhu T."/>
            <person name="Wang L."/>
            <person name="Wang Y."/>
            <person name="McGuire P.E."/>
            <person name="Liu S."/>
            <person name="Long H."/>
            <person name="Ramasamy R.K."/>
            <person name="Rodriguez J.C."/>
            <person name="Van S.L."/>
            <person name="Yuan L."/>
            <person name="Wang Z."/>
            <person name="Xia Z."/>
            <person name="Xiao L."/>
            <person name="Anderson O.D."/>
            <person name="Ouyang S."/>
            <person name="Liang Y."/>
            <person name="Zimin A.V."/>
            <person name="Pertea G."/>
            <person name="Qi P."/>
            <person name="Bennetzen J.L."/>
            <person name="Dai X."/>
            <person name="Dawson M.W."/>
            <person name="Muller H.G."/>
            <person name="Kugler K."/>
            <person name="Rivarola-Duarte L."/>
            <person name="Spannagl M."/>
            <person name="Mayer K.F.X."/>
            <person name="Lu F.H."/>
            <person name="Bevan M.W."/>
            <person name="Leroy P."/>
            <person name="Li P."/>
            <person name="You F.M."/>
            <person name="Sun Q."/>
            <person name="Liu Z."/>
            <person name="Lyons E."/>
            <person name="Wicker T."/>
            <person name="Salzberg S.L."/>
            <person name="Devos K.M."/>
            <person name="Dvorak J."/>
        </authorList>
    </citation>
    <scope>NUCLEOTIDE SEQUENCE [LARGE SCALE GENOMIC DNA]</scope>
    <source>
        <strain evidence="1">cv. AL8/78</strain>
    </source>
</reference>
<accession>A0A453G5G1</accession>
<dbReference type="Gramene" id="AET3Gv20887200.11">
    <property type="protein sequence ID" value="AET3Gv20887200.11"/>
    <property type="gene ID" value="AET3Gv20887200"/>
</dbReference>
<evidence type="ECO:0000313" key="2">
    <source>
        <dbReference type="Proteomes" id="UP000015105"/>
    </source>
</evidence>
<dbReference type="Proteomes" id="UP000015105">
    <property type="component" value="Chromosome 3D"/>
</dbReference>